<protein>
    <submittedName>
        <fullName evidence="1">Uncharacterized protein</fullName>
    </submittedName>
</protein>
<dbReference type="Proteomes" id="UP000188605">
    <property type="component" value="Unassembled WGS sequence"/>
</dbReference>
<gene>
    <name evidence="1" type="ORF">AN396_07095</name>
</gene>
<sequence>MRKILPILVFSLASASVLGLGYGYGQITAEYKVQQLNVNGNALTQDVIIHDGLAYMPIATLSNLLGATATNSYGVIVIKDIYPSQDDNLYLPVTPSLLPEESEPVQEVQTGVLLTRDEVKSIALENTGNLGAAPYVKSKLNTYEGLICYKVEFTAWNKTYTYQIDAYSGKIIFYEIE</sequence>
<dbReference type="EMBL" id="LJDB01000060">
    <property type="protein sequence ID" value="ONI39812.1"/>
    <property type="molecule type" value="Genomic_DNA"/>
</dbReference>
<keyword evidence="2" id="KW-1185">Reference proteome</keyword>
<name>A0ACC8XBI8_9FIRM</name>
<reference evidence="1" key="1">
    <citation type="submission" date="2016-08" db="EMBL/GenBank/DDBJ databases">
        <authorList>
            <person name="Ngugi D.K."/>
            <person name="Miyake S."/>
            <person name="Stingl U."/>
        </authorList>
    </citation>
    <scope>NUCLEOTIDE SEQUENCE</scope>
    <source>
        <strain evidence="1">SCG-B11WGA-EpuloA1</strain>
    </source>
</reference>
<evidence type="ECO:0000313" key="1">
    <source>
        <dbReference type="EMBL" id="ONI39812.1"/>
    </source>
</evidence>
<comment type="caution">
    <text evidence="1">The sequence shown here is derived from an EMBL/GenBank/DDBJ whole genome shotgun (WGS) entry which is preliminary data.</text>
</comment>
<evidence type="ECO:0000313" key="2">
    <source>
        <dbReference type="Proteomes" id="UP000188605"/>
    </source>
</evidence>
<accession>A0ACC8XBI8</accession>
<proteinExistence type="predicted"/>
<organism evidence="1 2">
    <name type="scientific">Candidatus Epulonipiscium fishelsonii</name>
    <dbReference type="NCBI Taxonomy" id="77094"/>
    <lineage>
        <taxon>Bacteria</taxon>
        <taxon>Bacillati</taxon>
        <taxon>Bacillota</taxon>
        <taxon>Clostridia</taxon>
        <taxon>Lachnospirales</taxon>
        <taxon>Lachnospiraceae</taxon>
        <taxon>Candidatus Epulonipiscium</taxon>
    </lineage>
</organism>